<feature type="signal peptide" evidence="8">
    <location>
        <begin position="1"/>
        <end position="23"/>
    </location>
</feature>
<dbReference type="Pfam" id="PF01453">
    <property type="entry name" value="B_lectin"/>
    <property type="match status" value="1"/>
</dbReference>
<keyword evidence="3 8" id="KW-0732">Signal</keyword>
<dbReference type="Pfam" id="PF00954">
    <property type="entry name" value="S_locus_glycop"/>
    <property type="match status" value="1"/>
</dbReference>
<comment type="subcellular location">
    <subcellularLocation>
        <location evidence="1">Membrane</location>
        <topology evidence="1">Single-pass type I membrane protein</topology>
    </subcellularLocation>
</comment>
<name>A0A811S8Q9_9POAL</name>
<dbReference type="GO" id="GO:0048544">
    <property type="term" value="P:recognition of pollen"/>
    <property type="evidence" value="ECO:0007669"/>
    <property type="project" value="InterPro"/>
</dbReference>
<reference evidence="10" key="1">
    <citation type="submission" date="2020-10" db="EMBL/GenBank/DDBJ databases">
        <authorList>
            <person name="Han B."/>
            <person name="Lu T."/>
            <person name="Zhao Q."/>
            <person name="Huang X."/>
            <person name="Zhao Y."/>
        </authorList>
    </citation>
    <scope>NUCLEOTIDE SEQUENCE</scope>
</reference>
<comment type="catalytic activity">
    <reaction evidence="6">
        <text>L-threonyl-[protein] + ATP = O-phospho-L-threonyl-[protein] + ADP + H(+)</text>
        <dbReference type="Rhea" id="RHEA:46608"/>
        <dbReference type="Rhea" id="RHEA-COMP:11060"/>
        <dbReference type="Rhea" id="RHEA-COMP:11605"/>
        <dbReference type="ChEBI" id="CHEBI:15378"/>
        <dbReference type="ChEBI" id="CHEBI:30013"/>
        <dbReference type="ChEBI" id="CHEBI:30616"/>
        <dbReference type="ChEBI" id="CHEBI:61977"/>
        <dbReference type="ChEBI" id="CHEBI:456216"/>
        <dbReference type="EC" id="2.7.11.1"/>
    </reaction>
</comment>
<accession>A0A811S8Q9</accession>
<dbReference type="Gene3D" id="2.90.10.10">
    <property type="entry name" value="Bulb-type lectin domain"/>
    <property type="match status" value="1"/>
</dbReference>
<dbReference type="OrthoDB" id="4062651at2759"/>
<dbReference type="EMBL" id="CAJGYO010000019">
    <property type="protein sequence ID" value="CAD6338614.1"/>
    <property type="molecule type" value="Genomic_DNA"/>
</dbReference>
<keyword evidence="4" id="KW-1015">Disulfide bond</keyword>
<dbReference type="GO" id="GO:0016020">
    <property type="term" value="C:membrane"/>
    <property type="evidence" value="ECO:0007669"/>
    <property type="project" value="UniProtKB-SubCell"/>
</dbReference>
<dbReference type="SMART" id="SM00108">
    <property type="entry name" value="B_lectin"/>
    <property type="match status" value="1"/>
</dbReference>
<feature type="chain" id="PRO_5032705700" description="non-specific serine/threonine protein kinase" evidence="8">
    <location>
        <begin position="24"/>
        <end position="383"/>
    </location>
</feature>
<sequence>MASSAGQLLLMSVAILGSAGCFASDTITPNSAVSGSRTVVSTGGNFELGFFRPAGDSNTASSSDGSNHYYVGIWYKKAVSPCTPVRVANRAAPVSDPASSQLAVAADGNLVLTNEVGELVWSSNVVISSSSSNGTVALLLDSGNLVLRRDDGEVLWQSAEHPTDTWLPGVRLGMNKITGHVQALTCWRSSSDPAPGVYSLGIDPNGTSQFFTYWNTTVSFWSSGEWNGNIFAGVPEMTSHYFYNFEFVSNANASYFDYSLQDPTVISRFVLDVSGQVRQLIWVPSADEWMIIWAEPHQLCDVYAVCGAFGVCDEKRLGARRSLTAAAETIPCSVTVARTVTPSCWCQDDEAHRPTMEQVVQALEGVVAVNVPPIPTSLQAFAD</sequence>
<dbReference type="InterPro" id="IPR036426">
    <property type="entry name" value="Bulb-type_lectin_dom_sf"/>
</dbReference>
<dbReference type="CDD" id="cd00028">
    <property type="entry name" value="B_lectin"/>
    <property type="match status" value="1"/>
</dbReference>
<dbReference type="InterPro" id="IPR000858">
    <property type="entry name" value="S_locus_glycoprot_dom"/>
</dbReference>
<evidence type="ECO:0000313" key="10">
    <source>
        <dbReference type="EMBL" id="CAD6338614.1"/>
    </source>
</evidence>
<evidence type="ECO:0000256" key="5">
    <source>
        <dbReference type="ARBA" id="ARBA00023170"/>
    </source>
</evidence>
<organism evidence="10 11">
    <name type="scientific">Miscanthus lutarioriparius</name>
    <dbReference type="NCBI Taxonomy" id="422564"/>
    <lineage>
        <taxon>Eukaryota</taxon>
        <taxon>Viridiplantae</taxon>
        <taxon>Streptophyta</taxon>
        <taxon>Embryophyta</taxon>
        <taxon>Tracheophyta</taxon>
        <taxon>Spermatophyta</taxon>
        <taxon>Magnoliopsida</taxon>
        <taxon>Liliopsida</taxon>
        <taxon>Poales</taxon>
        <taxon>Poaceae</taxon>
        <taxon>PACMAD clade</taxon>
        <taxon>Panicoideae</taxon>
        <taxon>Andropogonodae</taxon>
        <taxon>Andropogoneae</taxon>
        <taxon>Saccharinae</taxon>
        <taxon>Miscanthus</taxon>
    </lineage>
</organism>
<dbReference type="SUPFAM" id="SSF51110">
    <property type="entry name" value="alpha-D-mannose-specific plant lectins"/>
    <property type="match status" value="1"/>
</dbReference>
<dbReference type="GO" id="GO:0051707">
    <property type="term" value="P:response to other organism"/>
    <property type="evidence" value="ECO:0007669"/>
    <property type="project" value="UniProtKB-ARBA"/>
</dbReference>
<evidence type="ECO:0000256" key="6">
    <source>
        <dbReference type="ARBA" id="ARBA00047899"/>
    </source>
</evidence>
<keyword evidence="5" id="KW-0675">Receptor</keyword>
<dbReference type="EC" id="2.7.11.1" evidence="2"/>
<gene>
    <name evidence="10" type="ORF">NCGR_LOCUS62712</name>
</gene>
<dbReference type="GO" id="GO:0004674">
    <property type="term" value="F:protein serine/threonine kinase activity"/>
    <property type="evidence" value="ECO:0007669"/>
    <property type="project" value="UniProtKB-EC"/>
</dbReference>
<proteinExistence type="predicted"/>
<evidence type="ECO:0000256" key="2">
    <source>
        <dbReference type="ARBA" id="ARBA00012513"/>
    </source>
</evidence>
<evidence type="ECO:0000313" key="11">
    <source>
        <dbReference type="Proteomes" id="UP000604825"/>
    </source>
</evidence>
<feature type="domain" description="Bulb-type lectin" evidence="9">
    <location>
        <begin position="24"/>
        <end position="160"/>
    </location>
</feature>
<dbReference type="AlphaFoldDB" id="A0A811S8Q9"/>
<comment type="caution">
    <text evidence="10">The sequence shown here is derived from an EMBL/GenBank/DDBJ whole genome shotgun (WGS) entry which is preliminary data.</text>
</comment>
<dbReference type="InterPro" id="IPR001480">
    <property type="entry name" value="Bulb-type_lectin_dom"/>
</dbReference>
<evidence type="ECO:0000256" key="3">
    <source>
        <dbReference type="ARBA" id="ARBA00022729"/>
    </source>
</evidence>
<dbReference type="PANTHER" id="PTHR32444">
    <property type="entry name" value="BULB-TYPE LECTIN DOMAIN-CONTAINING PROTEIN"/>
    <property type="match status" value="1"/>
</dbReference>
<evidence type="ECO:0000259" key="9">
    <source>
        <dbReference type="PROSITE" id="PS50927"/>
    </source>
</evidence>
<dbReference type="PROSITE" id="PS50927">
    <property type="entry name" value="BULB_LECTIN"/>
    <property type="match status" value="1"/>
</dbReference>
<dbReference type="PANTHER" id="PTHR32444:SF247">
    <property type="entry name" value="OS01G0958200 PROTEIN"/>
    <property type="match status" value="1"/>
</dbReference>
<evidence type="ECO:0000256" key="4">
    <source>
        <dbReference type="ARBA" id="ARBA00023157"/>
    </source>
</evidence>
<evidence type="ECO:0000256" key="8">
    <source>
        <dbReference type="SAM" id="SignalP"/>
    </source>
</evidence>
<protein>
    <recommendedName>
        <fullName evidence="2">non-specific serine/threonine protein kinase</fullName>
        <ecNumber evidence="2">2.7.11.1</ecNumber>
    </recommendedName>
</protein>
<evidence type="ECO:0000256" key="1">
    <source>
        <dbReference type="ARBA" id="ARBA00004479"/>
    </source>
</evidence>
<comment type="catalytic activity">
    <reaction evidence="7">
        <text>L-seryl-[protein] + ATP = O-phospho-L-seryl-[protein] + ADP + H(+)</text>
        <dbReference type="Rhea" id="RHEA:17989"/>
        <dbReference type="Rhea" id="RHEA-COMP:9863"/>
        <dbReference type="Rhea" id="RHEA-COMP:11604"/>
        <dbReference type="ChEBI" id="CHEBI:15378"/>
        <dbReference type="ChEBI" id="CHEBI:29999"/>
        <dbReference type="ChEBI" id="CHEBI:30616"/>
        <dbReference type="ChEBI" id="CHEBI:83421"/>
        <dbReference type="ChEBI" id="CHEBI:456216"/>
        <dbReference type="EC" id="2.7.11.1"/>
    </reaction>
</comment>
<dbReference type="Proteomes" id="UP000604825">
    <property type="component" value="Unassembled WGS sequence"/>
</dbReference>
<keyword evidence="11" id="KW-1185">Reference proteome</keyword>
<evidence type="ECO:0000256" key="7">
    <source>
        <dbReference type="ARBA" id="ARBA00048679"/>
    </source>
</evidence>